<accession>A0A9D4VT72</accession>
<reference evidence="6 7" key="1">
    <citation type="journal article" date="2022" name="Nat. Genet.">
        <title>Improved pea reference genome and pan-genome highlight genomic features and evolutionary characteristics.</title>
        <authorList>
            <person name="Yang T."/>
            <person name="Liu R."/>
            <person name="Luo Y."/>
            <person name="Hu S."/>
            <person name="Wang D."/>
            <person name="Wang C."/>
            <person name="Pandey M.K."/>
            <person name="Ge S."/>
            <person name="Xu Q."/>
            <person name="Li N."/>
            <person name="Li G."/>
            <person name="Huang Y."/>
            <person name="Saxena R.K."/>
            <person name="Ji Y."/>
            <person name="Li M."/>
            <person name="Yan X."/>
            <person name="He Y."/>
            <person name="Liu Y."/>
            <person name="Wang X."/>
            <person name="Xiang C."/>
            <person name="Varshney R.K."/>
            <person name="Ding H."/>
            <person name="Gao S."/>
            <person name="Zong X."/>
        </authorList>
    </citation>
    <scope>NUCLEOTIDE SEQUENCE [LARGE SCALE GENOMIC DNA]</scope>
    <source>
        <strain evidence="6 7">cv. Zhongwan 6</strain>
    </source>
</reference>
<evidence type="ECO:0000256" key="1">
    <source>
        <dbReference type="ARBA" id="ARBA00022723"/>
    </source>
</evidence>
<dbReference type="Pfam" id="PF13639">
    <property type="entry name" value="zf-RING_2"/>
    <property type="match status" value="1"/>
</dbReference>
<dbReference type="Gene3D" id="3.30.40.10">
    <property type="entry name" value="Zinc/RING finger domain, C3HC4 (zinc finger)"/>
    <property type="match status" value="1"/>
</dbReference>
<evidence type="ECO:0000256" key="3">
    <source>
        <dbReference type="ARBA" id="ARBA00022833"/>
    </source>
</evidence>
<dbReference type="InterPro" id="IPR011016">
    <property type="entry name" value="Znf_RING-CH"/>
</dbReference>
<keyword evidence="3" id="KW-0862">Zinc</keyword>
<dbReference type="EMBL" id="JAMSHJ010000007">
    <property type="protein sequence ID" value="KAI5388982.1"/>
    <property type="molecule type" value="Genomic_DNA"/>
</dbReference>
<gene>
    <name evidence="6" type="ORF">KIW84_074586</name>
</gene>
<dbReference type="CDD" id="cd16454">
    <property type="entry name" value="RING-H2_PA-TM-RING"/>
    <property type="match status" value="1"/>
</dbReference>
<dbReference type="Gramene" id="Psat07G0458600-T1">
    <property type="protein sequence ID" value="KAI5388982.1"/>
    <property type="gene ID" value="KIW84_074586"/>
</dbReference>
<dbReference type="SMART" id="SM00744">
    <property type="entry name" value="RINGv"/>
    <property type="match status" value="1"/>
</dbReference>
<evidence type="ECO:0000256" key="4">
    <source>
        <dbReference type="PROSITE-ProRule" id="PRU00175"/>
    </source>
</evidence>
<dbReference type="InterPro" id="IPR001841">
    <property type="entry name" value="Znf_RING"/>
</dbReference>
<dbReference type="GO" id="GO:0061630">
    <property type="term" value="F:ubiquitin protein ligase activity"/>
    <property type="evidence" value="ECO:0007669"/>
    <property type="project" value="TreeGrafter"/>
</dbReference>
<evidence type="ECO:0000313" key="6">
    <source>
        <dbReference type="EMBL" id="KAI5388982.1"/>
    </source>
</evidence>
<feature type="domain" description="RING-type" evidence="5">
    <location>
        <begin position="372"/>
        <end position="415"/>
    </location>
</feature>
<dbReference type="AlphaFoldDB" id="A0A9D4VT72"/>
<dbReference type="Gramene" id="Psat7g191680.1">
    <property type="protein sequence ID" value="Psat7g191680.1.cds1"/>
    <property type="gene ID" value="Psat7g191680"/>
</dbReference>
<dbReference type="GO" id="GO:0005634">
    <property type="term" value="C:nucleus"/>
    <property type="evidence" value="ECO:0007669"/>
    <property type="project" value="TreeGrafter"/>
</dbReference>
<dbReference type="PANTHER" id="PTHR45931:SF16">
    <property type="entry name" value="RING_U-BOX SUPERFAMILY PROTEIN"/>
    <property type="match status" value="1"/>
</dbReference>
<dbReference type="InterPro" id="IPR013083">
    <property type="entry name" value="Znf_RING/FYVE/PHD"/>
</dbReference>
<protein>
    <recommendedName>
        <fullName evidence="5">RING-type domain-containing protein</fullName>
    </recommendedName>
</protein>
<keyword evidence="2 4" id="KW-0863">Zinc-finger</keyword>
<dbReference type="PROSITE" id="PS50089">
    <property type="entry name" value="ZF_RING_2"/>
    <property type="match status" value="1"/>
</dbReference>
<evidence type="ECO:0000313" key="7">
    <source>
        <dbReference type="Proteomes" id="UP001058974"/>
    </source>
</evidence>
<organism evidence="6 7">
    <name type="scientific">Pisum sativum</name>
    <name type="common">Garden pea</name>
    <name type="synonym">Lathyrus oleraceus</name>
    <dbReference type="NCBI Taxonomy" id="3888"/>
    <lineage>
        <taxon>Eukaryota</taxon>
        <taxon>Viridiplantae</taxon>
        <taxon>Streptophyta</taxon>
        <taxon>Embryophyta</taxon>
        <taxon>Tracheophyta</taxon>
        <taxon>Spermatophyta</taxon>
        <taxon>Magnoliopsida</taxon>
        <taxon>eudicotyledons</taxon>
        <taxon>Gunneridae</taxon>
        <taxon>Pentapetalae</taxon>
        <taxon>rosids</taxon>
        <taxon>fabids</taxon>
        <taxon>Fabales</taxon>
        <taxon>Fabaceae</taxon>
        <taxon>Papilionoideae</taxon>
        <taxon>50 kb inversion clade</taxon>
        <taxon>NPAAA clade</taxon>
        <taxon>Hologalegina</taxon>
        <taxon>IRL clade</taxon>
        <taxon>Fabeae</taxon>
        <taxon>Lathyrus</taxon>
    </lineage>
</organism>
<dbReference type="GO" id="GO:0008270">
    <property type="term" value="F:zinc ion binding"/>
    <property type="evidence" value="ECO:0007669"/>
    <property type="project" value="UniProtKB-KW"/>
</dbReference>
<dbReference type="SUPFAM" id="SSF57850">
    <property type="entry name" value="RING/U-box"/>
    <property type="match status" value="1"/>
</dbReference>
<evidence type="ECO:0000259" key="5">
    <source>
        <dbReference type="PROSITE" id="PS50089"/>
    </source>
</evidence>
<evidence type="ECO:0000256" key="2">
    <source>
        <dbReference type="ARBA" id="ARBA00022771"/>
    </source>
</evidence>
<dbReference type="SMART" id="SM00184">
    <property type="entry name" value="RING"/>
    <property type="match status" value="1"/>
</dbReference>
<name>A0A9D4VT72_PEA</name>
<proteinExistence type="predicted"/>
<dbReference type="InterPro" id="IPR051834">
    <property type="entry name" value="RING_finger_E3_ligase"/>
</dbReference>
<sequence length="419" mass="50472">MNRQQFHRNTSRNYSHLYHRETMEVACGPRQHAMNNRSIPHVLYPTPNPFYRVRGGNQPMMNIQPTYDYVQDNHFIHRENSINHAPVRRHIIPTQRWFDTIPERNQPRQSIRNVLPTYAYDHDNQFIHYENNTNQIPLRREIIPTQRWYNTYMERNQPRLRTRDVFLDDVYVQDDHYILHESNMNQTPIRRYILPTHRWSNTNFERNQPWLSTRNVYPFDAYVQDDHFISHTNNINQHPTRRYIVPVHRWPDTNLERNQHRLSTRDVILEDFYDQDDQYILQENNINQAPVRRGIIPTQRRTNTNLRRNRSRMNTQDVLIDDAYVQDDHFPERNINEASVRRDTEVTKRCDHINLKIIQIEEGTKDSEAMTCSICLVELLGGSKAIQLPSPCLHVYHENCILKWLDISSTCPLCRRYVG</sequence>
<comment type="caution">
    <text evidence="6">The sequence shown here is derived from an EMBL/GenBank/DDBJ whole genome shotgun (WGS) entry which is preliminary data.</text>
</comment>
<keyword evidence="1" id="KW-0479">Metal-binding</keyword>
<keyword evidence="7" id="KW-1185">Reference proteome</keyword>
<dbReference type="GO" id="GO:0006511">
    <property type="term" value="P:ubiquitin-dependent protein catabolic process"/>
    <property type="evidence" value="ECO:0007669"/>
    <property type="project" value="TreeGrafter"/>
</dbReference>
<dbReference type="Proteomes" id="UP001058974">
    <property type="component" value="Chromosome 7"/>
</dbReference>
<dbReference type="PANTHER" id="PTHR45931">
    <property type="entry name" value="SI:CH211-59O9.10"/>
    <property type="match status" value="1"/>
</dbReference>